<feature type="region of interest" description="Disordered" evidence="1">
    <location>
        <begin position="1"/>
        <end position="23"/>
    </location>
</feature>
<feature type="compositionally biased region" description="Basic and acidic residues" evidence="1">
    <location>
        <begin position="1"/>
        <end position="14"/>
    </location>
</feature>
<name>A0ABW2FYK9_9ACTN</name>
<organism evidence="2 3">
    <name type="scientific">Kitasatospora paranensis</name>
    <dbReference type="NCBI Taxonomy" id="258053"/>
    <lineage>
        <taxon>Bacteria</taxon>
        <taxon>Bacillati</taxon>
        <taxon>Actinomycetota</taxon>
        <taxon>Actinomycetes</taxon>
        <taxon>Kitasatosporales</taxon>
        <taxon>Streptomycetaceae</taxon>
        <taxon>Kitasatospora</taxon>
    </lineage>
</organism>
<comment type="caution">
    <text evidence="2">The sequence shown here is derived from an EMBL/GenBank/DDBJ whole genome shotgun (WGS) entry which is preliminary data.</text>
</comment>
<protein>
    <submittedName>
        <fullName evidence="2">Uncharacterized protein</fullName>
    </submittedName>
</protein>
<accession>A0ABW2FYK9</accession>
<reference evidence="3" key="1">
    <citation type="journal article" date="2019" name="Int. J. Syst. Evol. Microbiol.">
        <title>The Global Catalogue of Microorganisms (GCM) 10K type strain sequencing project: providing services to taxonomists for standard genome sequencing and annotation.</title>
        <authorList>
            <consortium name="The Broad Institute Genomics Platform"/>
            <consortium name="The Broad Institute Genome Sequencing Center for Infectious Disease"/>
            <person name="Wu L."/>
            <person name="Ma J."/>
        </authorList>
    </citation>
    <scope>NUCLEOTIDE SEQUENCE [LARGE SCALE GENOMIC DNA]</scope>
    <source>
        <strain evidence="3">CGMCC 1.12859</strain>
    </source>
</reference>
<evidence type="ECO:0000256" key="1">
    <source>
        <dbReference type="SAM" id="MobiDB-lite"/>
    </source>
</evidence>
<evidence type="ECO:0000313" key="2">
    <source>
        <dbReference type="EMBL" id="MFC7182341.1"/>
    </source>
</evidence>
<keyword evidence="3" id="KW-1185">Reference proteome</keyword>
<dbReference type="Proteomes" id="UP001596435">
    <property type="component" value="Unassembled WGS sequence"/>
</dbReference>
<gene>
    <name evidence="2" type="ORF">ACFQMG_22600</name>
</gene>
<proteinExistence type="predicted"/>
<evidence type="ECO:0000313" key="3">
    <source>
        <dbReference type="Proteomes" id="UP001596435"/>
    </source>
</evidence>
<dbReference type="RefSeq" id="WP_345708581.1">
    <property type="nucleotide sequence ID" value="NZ_BAABKV010000001.1"/>
</dbReference>
<dbReference type="EMBL" id="JBHTAJ010000045">
    <property type="protein sequence ID" value="MFC7182341.1"/>
    <property type="molecule type" value="Genomic_DNA"/>
</dbReference>
<sequence>MAPEAPERRPDAVPRRSARRAPGPHVCAAPWVRGRSAAIPLLWPCSTRREVRAVVLAEVGTRALLDAEIGLALPPARSVGLDDLVIAGRGFCWSGICESGSGRAPVKAQEDVLSFGIDARLESVCTTTWRRELTPVAGSSGACGPKYQGL</sequence>